<proteinExistence type="predicted"/>
<accession>A0AAV1AGN5</accession>
<feature type="transmembrane region" description="Helical" evidence="1">
    <location>
        <begin position="6"/>
        <end position="29"/>
    </location>
</feature>
<keyword evidence="3" id="KW-1185">Reference proteome</keyword>
<keyword evidence="1" id="KW-0812">Transmembrane</keyword>
<feature type="transmembrane region" description="Helical" evidence="1">
    <location>
        <begin position="41"/>
        <end position="64"/>
    </location>
</feature>
<keyword evidence="1" id="KW-0472">Membrane</keyword>
<dbReference type="EMBL" id="OX451739">
    <property type="protein sequence ID" value="CAI8608184.1"/>
    <property type="molecule type" value="Genomic_DNA"/>
</dbReference>
<evidence type="ECO:0000313" key="3">
    <source>
        <dbReference type="Proteomes" id="UP001157006"/>
    </source>
</evidence>
<organism evidence="2 3">
    <name type="scientific">Vicia faba</name>
    <name type="common">Broad bean</name>
    <name type="synonym">Faba vulgaris</name>
    <dbReference type="NCBI Taxonomy" id="3906"/>
    <lineage>
        <taxon>Eukaryota</taxon>
        <taxon>Viridiplantae</taxon>
        <taxon>Streptophyta</taxon>
        <taxon>Embryophyta</taxon>
        <taxon>Tracheophyta</taxon>
        <taxon>Spermatophyta</taxon>
        <taxon>Magnoliopsida</taxon>
        <taxon>eudicotyledons</taxon>
        <taxon>Gunneridae</taxon>
        <taxon>Pentapetalae</taxon>
        <taxon>rosids</taxon>
        <taxon>fabids</taxon>
        <taxon>Fabales</taxon>
        <taxon>Fabaceae</taxon>
        <taxon>Papilionoideae</taxon>
        <taxon>50 kb inversion clade</taxon>
        <taxon>NPAAA clade</taxon>
        <taxon>Hologalegina</taxon>
        <taxon>IRL clade</taxon>
        <taxon>Fabeae</taxon>
        <taxon>Vicia</taxon>
    </lineage>
</organism>
<dbReference type="Proteomes" id="UP001157006">
    <property type="component" value="Chromosome 4"/>
</dbReference>
<evidence type="ECO:0000313" key="2">
    <source>
        <dbReference type="EMBL" id="CAI8608184.1"/>
    </source>
</evidence>
<sequence>MVWNKVASWLGVLMVNLMGVVENLLWFRNSLVGKVRSRKKLLIWLATCWALWSMRNVILFKSVIFNVGEVVDKIKLFSWLWNVIGLKSKVCCSFYLWSRSPLDFLNIN</sequence>
<name>A0AAV1AGN5_VICFA</name>
<evidence type="ECO:0000256" key="1">
    <source>
        <dbReference type="SAM" id="Phobius"/>
    </source>
</evidence>
<gene>
    <name evidence="2" type="ORF">VFH_IV072200</name>
</gene>
<keyword evidence="1" id="KW-1133">Transmembrane helix</keyword>
<evidence type="ECO:0008006" key="4">
    <source>
        <dbReference type="Google" id="ProtNLM"/>
    </source>
</evidence>
<dbReference type="AlphaFoldDB" id="A0AAV1AGN5"/>
<reference evidence="2 3" key="1">
    <citation type="submission" date="2023-01" db="EMBL/GenBank/DDBJ databases">
        <authorList>
            <person name="Kreplak J."/>
        </authorList>
    </citation>
    <scope>NUCLEOTIDE SEQUENCE [LARGE SCALE GENOMIC DNA]</scope>
</reference>
<protein>
    <recommendedName>
        <fullName evidence="4">Transmembrane protein</fullName>
    </recommendedName>
</protein>
<feature type="transmembrane region" description="Helical" evidence="1">
    <location>
        <begin position="76"/>
        <end position="97"/>
    </location>
</feature>